<reference evidence="1 2" key="1">
    <citation type="journal article" date="2014" name="PLoS Genet.">
        <title>Phylogenetically driven sequencing of extremely halophilic archaea reveals strategies for static and dynamic osmo-response.</title>
        <authorList>
            <person name="Becker E.A."/>
            <person name="Seitzer P.M."/>
            <person name="Tritt A."/>
            <person name="Larsen D."/>
            <person name="Krusor M."/>
            <person name="Yao A.I."/>
            <person name="Wu D."/>
            <person name="Madern D."/>
            <person name="Eisen J.A."/>
            <person name="Darling A.E."/>
            <person name="Facciotti M.T."/>
        </authorList>
    </citation>
    <scope>NUCLEOTIDE SEQUENCE [LARGE SCALE GENOMIC DNA]</scope>
    <source>
        <strain evidence="1 2">DSM 15624</strain>
    </source>
</reference>
<gene>
    <name evidence="1" type="ORF">C488_17783</name>
</gene>
<keyword evidence="2" id="KW-1185">Reference proteome</keyword>
<dbReference type="AlphaFoldDB" id="L9YB28"/>
<dbReference type="EMBL" id="AOIE01000104">
    <property type="protein sequence ID" value="ELY71260.1"/>
    <property type="molecule type" value="Genomic_DNA"/>
</dbReference>
<organism evidence="1 2">
    <name type="scientific">Natrinema pellirubrum (strain DSM 15624 / CIP 106293 / JCM 10476 / NCIMB 786 / 157)</name>
    <dbReference type="NCBI Taxonomy" id="797303"/>
    <lineage>
        <taxon>Archaea</taxon>
        <taxon>Methanobacteriati</taxon>
        <taxon>Methanobacteriota</taxon>
        <taxon>Stenosarchaea group</taxon>
        <taxon>Halobacteria</taxon>
        <taxon>Halobacteriales</taxon>
        <taxon>Natrialbaceae</taxon>
        <taxon>Natrinema</taxon>
    </lineage>
</organism>
<accession>L9YB28</accession>
<protein>
    <submittedName>
        <fullName evidence="1">Uncharacterized protein</fullName>
    </submittedName>
</protein>
<sequence>MEVLEPVFGVSTATPLFLIETYFVPPTFPIWSYSRVEDPFLQIPLNNLVEFIKYIFVIWLVDIINKWRFDYSYLLITM</sequence>
<evidence type="ECO:0000313" key="1">
    <source>
        <dbReference type="EMBL" id="ELY71260.1"/>
    </source>
</evidence>
<evidence type="ECO:0000313" key="2">
    <source>
        <dbReference type="Proteomes" id="UP000011593"/>
    </source>
</evidence>
<name>L9YB28_NATP1</name>
<proteinExistence type="predicted"/>
<comment type="caution">
    <text evidence="1">The sequence shown here is derived from an EMBL/GenBank/DDBJ whole genome shotgun (WGS) entry which is preliminary data.</text>
</comment>
<dbReference type="Proteomes" id="UP000011593">
    <property type="component" value="Unassembled WGS sequence"/>
</dbReference>